<keyword evidence="4" id="KW-0378">Hydrolase</keyword>
<gene>
    <name evidence="6" type="ORF">SAPINGB_P003750</name>
</gene>
<dbReference type="Gene3D" id="3.90.190.10">
    <property type="entry name" value="Protein tyrosine phosphatase superfamily"/>
    <property type="match status" value="1"/>
</dbReference>
<reference evidence="6 7" key="1">
    <citation type="submission" date="2019-09" db="EMBL/GenBank/DDBJ databases">
        <authorList>
            <person name="Brejova B."/>
        </authorList>
    </citation>
    <scope>NUCLEOTIDE SEQUENCE [LARGE SCALE GENOMIC DNA]</scope>
</reference>
<dbReference type="PANTHER" id="PTHR31126">
    <property type="entry name" value="TYROSINE-PROTEIN PHOSPHATASE"/>
    <property type="match status" value="1"/>
</dbReference>
<feature type="compositionally biased region" description="Polar residues" evidence="5">
    <location>
        <begin position="341"/>
        <end position="356"/>
    </location>
</feature>
<dbReference type="InterPro" id="IPR020428">
    <property type="entry name" value="PFA-DSPs"/>
</dbReference>
<dbReference type="GO" id="GO:0016791">
    <property type="term" value="F:phosphatase activity"/>
    <property type="evidence" value="ECO:0007669"/>
    <property type="project" value="InterPro"/>
</dbReference>
<dbReference type="InterPro" id="IPR004861">
    <property type="entry name" value="Siw14-like"/>
</dbReference>
<keyword evidence="3" id="KW-0963">Cytoplasm</keyword>
<dbReference type="AlphaFoldDB" id="A0A5E8BT66"/>
<evidence type="ECO:0000256" key="2">
    <source>
        <dbReference type="ARBA" id="ARBA00009580"/>
    </source>
</evidence>
<proteinExistence type="inferred from homology"/>
<comment type="similarity">
    <text evidence="2">Belongs to the protein-tyrosine phosphatase family.</text>
</comment>
<organism evidence="6 7">
    <name type="scientific">Magnusiomyces paraingens</name>
    <dbReference type="NCBI Taxonomy" id="2606893"/>
    <lineage>
        <taxon>Eukaryota</taxon>
        <taxon>Fungi</taxon>
        <taxon>Dikarya</taxon>
        <taxon>Ascomycota</taxon>
        <taxon>Saccharomycotina</taxon>
        <taxon>Dipodascomycetes</taxon>
        <taxon>Dipodascales</taxon>
        <taxon>Dipodascaceae</taxon>
        <taxon>Magnusiomyces</taxon>
    </lineage>
</organism>
<dbReference type="GO" id="GO:0005737">
    <property type="term" value="C:cytoplasm"/>
    <property type="evidence" value="ECO:0007669"/>
    <property type="project" value="UniProtKB-SubCell"/>
</dbReference>
<evidence type="ECO:0000313" key="6">
    <source>
        <dbReference type="EMBL" id="VVT53789.1"/>
    </source>
</evidence>
<evidence type="ECO:0008006" key="8">
    <source>
        <dbReference type="Google" id="ProtNLM"/>
    </source>
</evidence>
<dbReference type="Pfam" id="PF03162">
    <property type="entry name" value="Y_phosphatase2"/>
    <property type="match status" value="1"/>
</dbReference>
<protein>
    <recommendedName>
        <fullName evidence="8">Tyrosine-protein phosphatase domain-containing protein</fullName>
    </recommendedName>
</protein>
<keyword evidence="7" id="KW-1185">Reference proteome</keyword>
<evidence type="ECO:0000256" key="3">
    <source>
        <dbReference type="ARBA" id="ARBA00022490"/>
    </source>
</evidence>
<dbReference type="PRINTS" id="PR01911">
    <property type="entry name" value="PFDSPHPHTASE"/>
</dbReference>
<comment type="subcellular location">
    <subcellularLocation>
        <location evidence="1">Cytoplasm</location>
    </subcellularLocation>
</comment>
<dbReference type="CDD" id="cd14501">
    <property type="entry name" value="PFA-DSP"/>
    <property type="match status" value="1"/>
</dbReference>
<dbReference type="RefSeq" id="XP_031854357.1">
    <property type="nucleotide sequence ID" value="XM_031998466.1"/>
</dbReference>
<dbReference type="SUPFAM" id="SSF52799">
    <property type="entry name" value="(Phosphotyrosine protein) phosphatases II"/>
    <property type="match status" value="1"/>
</dbReference>
<dbReference type="InterPro" id="IPR029021">
    <property type="entry name" value="Prot-tyrosine_phosphatase-like"/>
</dbReference>
<dbReference type="OrthoDB" id="6375174at2759"/>
<dbReference type="PANTHER" id="PTHR31126:SF18">
    <property type="entry name" value="PROTEIN-TYROSINE-PHOSPHATASE"/>
    <property type="match status" value="1"/>
</dbReference>
<evidence type="ECO:0000313" key="7">
    <source>
        <dbReference type="Proteomes" id="UP000398389"/>
    </source>
</evidence>
<dbReference type="FunFam" id="3.90.190.10:FF:000035">
    <property type="entry name" value="Tyrosine phosphatase, putative"/>
    <property type="match status" value="1"/>
</dbReference>
<dbReference type="GeneID" id="43582566"/>
<accession>A0A5E8BT66</accession>
<evidence type="ECO:0000256" key="4">
    <source>
        <dbReference type="ARBA" id="ARBA00022801"/>
    </source>
</evidence>
<evidence type="ECO:0000256" key="1">
    <source>
        <dbReference type="ARBA" id="ARBA00004496"/>
    </source>
</evidence>
<sequence length="356" mass="38509">MLTPPEAFGTVESGIYRCAVIDPFHFAFLDTLGLHSIIVLNLNRPPKVVRSYAAERNIDLVHMGLRPWRSAATAEWMVLSHELIMDALTFVLDTRNHPVLVLDATNAFIGTLRRAQHWNFSSVLSEYRAFSGGKPHYMTELFLELLDIKYMDHTEALTRRQSIEGMANAAIAAAAVAATQTPTASPSLSHAMLASSNPSAAASQATLSPSQSSALLVSRSPSSTSLAAAAAAIVSSPSGIATPRSRSFSATSPSLNFASLVNNSNSPVPTMTREHYSNVLSREDSAAVYDSEGSTFPGGHSGQGHVVVLLPPTEYLPAWFKRQQALWERDRRKREQEDGESLNQEALSSAMSLATI</sequence>
<dbReference type="Proteomes" id="UP000398389">
    <property type="component" value="Unassembled WGS sequence"/>
</dbReference>
<dbReference type="EMBL" id="CABVLU010000003">
    <property type="protein sequence ID" value="VVT53789.1"/>
    <property type="molecule type" value="Genomic_DNA"/>
</dbReference>
<evidence type="ECO:0000256" key="5">
    <source>
        <dbReference type="SAM" id="MobiDB-lite"/>
    </source>
</evidence>
<feature type="region of interest" description="Disordered" evidence="5">
    <location>
        <begin position="331"/>
        <end position="356"/>
    </location>
</feature>
<name>A0A5E8BT66_9ASCO</name>